<gene>
    <name evidence="2" type="ORF">PAECIP111894_01166</name>
</gene>
<keyword evidence="1" id="KW-1133">Transmembrane helix</keyword>
<feature type="transmembrane region" description="Helical" evidence="1">
    <location>
        <begin position="29"/>
        <end position="50"/>
    </location>
</feature>
<comment type="caution">
    <text evidence="2">The sequence shown here is derived from an EMBL/GenBank/DDBJ whole genome shotgun (WGS) entry which is preliminary data.</text>
</comment>
<sequence length="90" mass="10571">MNKLSPVYLILQGEIIYVLMKIICTIEIYFTKIVSIIVIMLIPITILYFYSNKTTTDVLRTELNTSNSNQLSFFQNQVESNMELKHSRYQ</sequence>
<reference evidence="2" key="1">
    <citation type="submission" date="2021-12" db="EMBL/GenBank/DDBJ databases">
        <authorList>
            <person name="Criscuolo A."/>
        </authorList>
    </citation>
    <scope>NUCLEOTIDE SEQUENCE</scope>
    <source>
        <strain evidence="2">CIP111894</strain>
    </source>
</reference>
<keyword evidence="1" id="KW-0472">Membrane</keyword>
<proteinExistence type="predicted"/>
<evidence type="ECO:0000313" key="2">
    <source>
        <dbReference type="EMBL" id="CAH1055016.1"/>
    </source>
</evidence>
<name>A0ABM9B910_9BACL</name>
<protein>
    <submittedName>
        <fullName evidence="2">Uncharacterized protein</fullName>
    </submittedName>
</protein>
<dbReference type="RefSeq" id="WP_423803017.1">
    <property type="nucleotide sequence ID" value="NZ_CAKMAB010000005.1"/>
</dbReference>
<organism evidence="2 3">
    <name type="scientific">Paenibacillus pseudetheri</name>
    <dbReference type="NCBI Taxonomy" id="2897682"/>
    <lineage>
        <taxon>Bacteria</taxon>
        <taxon>Bacillati</taxon>
        <taxon>Bacillota</taxon>
        <taxon>Bacilli</taxon>
        <taxon>Bacillales</taxon>
        <taxon>Paenibacillaceae</taxon>
        <taxon>Paenibacillus</taxon>
    </lineage>
</organism>
<dbReference type="Proteomes" id="UP000838749">
    <property type="component" value="Unassembled WGS sequence"/>
</dbReference>
<evidence type="ECO:0000256" key="1">
    <source>
        <dbReference type="SAM" id="Phobius"/>
    </source>
</evidence>
<keyword evidence="3" id="KW-1185">Reference proteome</keyword>
<evidence type="ECO:0000313" key="3">
    <source>
        <dbReference type="Proteomes" id="UP000838749"/>
    </source>
</evidence>
<feature type="transmembrane region" description="Helical" evidence="1">
    <location>
        <begin position="7"/>
        <end position="23"/>
    </location>
</feature>
<dbReference type="EMBL" id="CAKMAB010000005">
    <property type="protein sequence ID" value="CAH1055016.1"/>
    <property type="molecule type" value="Genomic_DNA"/>
</dbReference>
<keyword evidence="1" id="KW-0812">Transmembrane</keyword>
<accession>A0ABM9B910</accession>